<evidence type="ECO:0000259" key="11">
    <source>
        <dbReference type="Pfam" id="PF05193"/>
    </source>
</evidence>
<dbReference type="InterPro" id="IPR001431">
    <property type="entry name" value="Pept_M16_Zn_BS"/>
</dbReference>
<keyword evidence="6" id="KW-0862">Zinc</keyword>
<dbReference type="Gene3D" id="3.30.830.10">
    <property type="entry name" value="Metalloenzyme, LuxS/M16 peptidase-like"/>
    <property type="match status" value="4"/>
</dbReference>
<dbReference type="RefSeq" id="WP_200276125.1">
    <property type="nucleotide sequence ID" value="NZ_JAENII010000002.1"/>
</dbReference>
<dbReference type="InterPro" id="IPR050626">
    <property type="entry name" value="Peptidase_M16"/>
</dbReference>
<keyword evidence="7" id="KW-0482">Metalloprotease</keyword>
<dbReference type="InterPro" id="IPR011249">
    <property type="entry name" value="Metalloenz_LuxS/M16"/>
</dbReference>
<accession>A0A934RCI4</accession>
<evidence type="ECO:0000256" key="7">
    <source>
        <dbReference type="ARBA" id="ARBA00023049"/>
    </source>
</evidence>
<keyword evidence="13" id="KW-1185">Reference proteome</keyword>
<feature type="region of interest" description="Disordered" evidence="9">
    <location>
        <begin position="24"/>
        <end position="64"/>
    </location>
</feature>
<keyword evidence="5" id="KW-0378">Hydrolase</keyword>
<dbReference type="InterPro" id="IPR007863">
    <property type="entry name" value="Peptidase_M16_C"/>
</dbReference>
<evidence type="ECO:0000256" key="1">
    <source>
        <dbReference type="ARBA" id="ARBA00001947"/>
    </source>
</evidence>
<dbReference type="PROSITE" id="PS00143">
    <property type="entry name" value="INSULINASE"/>
    <property type="match status" value="1"/>
</dbReference>
<dbReference type="PANTHER" id="PTHR43690:SF17">
    <property type="entry name" value="PROTEIN YHJJ"/>
    <property type="match status" value="1"/>
</dbReference>
<feature type="domain" description="Peptidase M16 C-terminal" evidence="11">
    <location>
        <begin position="736"/>
        <end position="914"/>
    </location>
</feature>
<evidence type="ECO:0000313" key="13">
    <source>
        <dbReference type="Proteomes" id="UP000658278"/>
    </source>
</evidence>
<comment type="caution">
    <text evidence="12">The sequence shown here is derived from an EMBL/GenBank/DDBJ whole genome shotgun (WGS) entry which is preliminary data.</text>
</comment>
<dbReference type="PANTHER" id="PTHR43690">
    <property type="entry name" value="NARDILYSIN"/>
    <property type="match status" value="1"/>
</dbReference>
<proteinExistence type="inferred from homology"/>
<feature type="domain" description="Peptidase M16 N-terminal" evidence="10">
    <location>
        <begin position="95"/>
        <end position="217"/>
    </location>
</feature>
<feature type="domain" description="Peptidase M16 C-terminal" evidence="11">
    <location>
        <begin position="258"/>
        <end position="438"/>
    </location>
</feature>
<protein>
    <submittedName>
        <fullName evidence="12">Insulinase family protein</fullName>
    </submittedName>
</protein>
<gene>
    <name evidence="12" type="ORF">JIN81_02855</name>
</gene>
<dbReference type="EMBL" id="JAENII010000002">
    <property type="protein sequence ID" value="MBK1825945.1"/>
    <property type="molecule type" value="Genomic_DNA"/>
</dbReference>
<evidence type="ECO:0000313" key="12">
    <source>
        <dbReference type="EMBL" id="MBK1825945.1"/>
    </source>
</evidence>
<dbReference type="GO" id="GO:0004222">
    <property type="term" value="F:metalloendopeptidase activity"/>
    <property type="evidence" value="ECO:0007669"/>
    <property type="project" value="InterPro"/>
</dbReference>
<evidence type="ECO:0000256" key="5">
    <source>
        <dbReference type="ARBA" id="ARBA00022801"/>
    </source>
</evidence>
<comment type="similarity">
    <text evidence="2 8">Belongs to the peptidase M16 family.</text>
</comment>
<dbReference type="Pfam" id="PF00675">
    <property type="entry name" value="Peptidase_M16"/>
    <property type="match status" value="1"/>
</dbReference>
<reference evidence="12" key="1">
    <citation type="submission" date="2021-01" db="EMBL/GenBank/DDBJ databases">
        <title>Modified the classification status of verrucomicrobia.</title>
        <authorList>
            <person name="Feng X."/>
        </authorList>
    </citation>
    <scope>NUCLEOTIDE SEQUENCE</scope>
    <source>
        <strain evidence="12">KCTC 22201</strain>
    </source>
</reference>
<evidence type="ECO:0000256" key="6">
    <source>
        <dbReference type="ARBA" id="ARBA00022833"/>
    </source>
</evidence>
<organism evidence="12 13">
    <name type="scientific">Haloferula rosea</name>
    <dbReference type="NCBI Taxonomy" id="490093"/>
    <lineage>
        <taxon>Bacteria</taxon>
        <taxon>Pseudomonadati</taxon>
        <taxon>Verrucomicrobiota</taxon>
        <taxon>Verrucomicrobiia</taxon>
        <taxon>Verrucomicrobiales</taxon>
        <taxon>Verrucomicrobiaceae</taxon>
        <taxon>Haloferula</taxon>
    </lineage>
</organism>
<sequence length="989" mass="110078">MRNPAPIILSLLLAAVAAFLILRKPDPEPEPPQAEPTVSEPAESTDPIEPSEPSPEPPSQGITAEVTPREWPQADSDLPVDENAVFGHLDNGMRYVIYPNSEPPNRVSLRLHIDAGSLMEEEDQRGVAHFLEHMVFNGSKNFTPDELIPRMQRLGIAFGAHVNAYTSFNETVYMLDLPDLSDEMLNLGFTVMRDFGDGALLKPEEIDKERGVILSEKTSRDSVGYRLMEQQFSTLIPDSLITKRFPIGTEEVIRTAPRERFADFYEKYYTPARMTFVVVGDISPEDAKTRIEKAFASLTNPQVPGDDPDLGAIETTDGFEALIFSDKEVASTDLGLLSIEEFEPLPDTRENRLSKLPLMMAHSILGLRFSEIAKEEGSPILGGSASRQDLFREMTIGSVDVSVADDRWEDAVPVLEQEFRRALEFGFTRAEIAEIKANILNTYEQAVRTKDTRRSDGIATGFVRTINEERVLTSPETDLELVSSALENITSETCHEALKSFWNDKGVKLILTAKEEPENGKEQLTKLYEASKETEVTAPEESELKSFAYTDFGEAGTITSQEEAEDLGITRLVLSNGVAVNLKPTDFDKDRILVQARIGNGGLTQPTDKPGIGDFATAVIEGGGIGEHSSDDLRQILAGKNVSFGFSVQEDYFSLAGETTPDDILLQLQTMTAQLLFPGYRPEAVNQFRKTVPMIFQQLKHTTAGPMQQMGGWLRGNDPRFTFPDTPEVLLAYEPADIKEWIERDFTNGTLELNIVGDFKPDEILPHVLATFGAIDKRPEASELDQALRQVEFPKAPTTKKYEFETKIPQGQAVVIWKTPGPRNNQKEFRRLNLLGEIFGDRLREEIREKLGAAYSPQAGAGGSTALEDFGYLIALNTSTPEAIPQLTEVCVNLASQLAKEGATEDELERARKPLLADMEKTLRDNNYWMRSVLSGSHEDPEKLELCRNRQEDVESITLEELNKLAATYLVPENAIQVVIIPEVTEEEE</sequence>
<evidence type="ECO:0000256" key="3">
    <source>
        <dbReference type="ARBA" id="ARBA00022670"/>
    </source>
</evidence>
<evidence type="ECO:0000256" key="8">
    <source>
        <dbReference type="RuleBase" id="RU004447"/>
    </source>
</evidence>
<evidence type="ECO:0000256" key="2">
    <source>
        <dbReference type="ARBA" id="ARBA00007261"/>
    </source>
</evidence>
<evidence type="ECO:0000259" key="10">
    <source>
        <dbReference type="Pfam" id="PF00675"/>
    </source>
</evidence>
<evidence type="ECO:0000256" key="9">
    <source>
        <dbReference type="SAM" id="MobiDB-lite"/>
    </source>
</evidence>
<comment type="cofactor">
    <cofactor evidence="1">
        <name>Zn(2+)</name>
        <dbReference type="ChEBI" id="CHEBI:29105"/>
    </cofactor>
</comment>
<dbReference type="SUPFAM" id="SSF63411">
    <property type="entry name" value="LuxS/MPP-like metallohydrolase"/>
    <property type="match status" value="4"/>
</dbReference>
<dbReference type="Proteomes" id="UP000658278">
    <property type="component" value="Unassembled WGS sequence"/>
</dbReference>
<evidence type="ECO:0000256" key="4">
    <source>
        <dbReference type="ARBA" id="ARBA00022723"/>
    </source>
</evidence>
<dbReference type="GO" id="GO:0046872">
    <property type="term" value="F:metal ion binding"/>
    <property type="evidence" value="ECO:0007669"/>
    <property type="project" value="UniProtKB-KW"/>
</dbReference>
<name>A0A934RCI4_9BACT</name>
<dbReference type="GO" id="GO:0006508">
    <property type="term" value="P:proteolysis"/>
    <property type="evidence" value="ECO:0007669"/>
    <property type="project" value="UniProtKB-KW"/>
</dbReference>
<dbReference type="AlphaFoldDB" id="A0A934RCI4"/>
<keyword evidence="4" id="KW-0479">Metal-binding</keyword>
<dbReference type="Pfam" id="PF05193">
    <property type="entry name" value="Peptidase_M16_C"/>
    <property type="match status" value="2"/>
</dbReference>
<keyword evidence="3" id="KW-0645">Protease</keyword>
<dbReference type="InterPro" id="IPR011765">
    <property type="entry name" value="Pept_M16_N"/>
</dbReference>